<feature type="domain" description="Glycosyl transferase family 28 C-terminal" evidence="1">
    <location>
        <begin position="248"/>
        <end position="369"/>
    </location>
</feature>
<organism evidence="2 3">
    <name type="scientific">Vibrio bivalvicida</name>
    <dbReference type="NCBI Taxonomy" id="1276888"/>
    <lineage>
        <taxon>Bacteria</taxon>
        <taxon>Pseudomonadati</taxon>
        <taxon>Pseudomonadota</taxon>
        <taxon>Gammaproteobacteria</taxon>
        <taxon>Vibrionales</taxon>
        <taxon>Vibrionaceae</taxon>
        <taxon>Vibrio</taxon>
        <taxon>Vibrio oreintalis group</taxon>
    </lineage>
</organism>
<reference evidence="2 3" key="1">
    <citation type="journal article" date="2016" name="Syst. Appl. Microbiol.">
        <title>Vibrio bivalvicida sp. nov., a novel larval pathogen for bivalve molluscs reared in a hatchery.</title>
        <authorList>
            <person name="Dubert J."/>
            <person name="Romalde J.L."/>
            <person name="Prado S."/>
            <person name="Barja J.L."/>
        </authorList>
    </citation>
    <scope>NUCLEOTIDE SEQUENCE [LARGE SCALE GENOMIC DNA]</scope>
    <source>
        <strain evidence="2 3">605</strain>
    </source>
</reference>
<proteinExistence type="predicted"/>
<dbReference type="AlphaFoldDB" id="A0A177XXE7"/>
<accession>A0A177XXE7</accession>
<gene>
    <name evidence="2" type="ORF">APB76_15030</name>
</gene>
<comment type="caution">
    <text evidence="2">The sequence shown here is derived from an EMBL/GenBank/DDBJ whole genome shotgun (WGS) entry which is preliminary data.</text>
</comment>
<dbReference type="GO" id="GO:0016758">
    <property type="term" value="F:hexosyltransferase activity"/>
    <property type="evidence" value="ECO:0007669"/>
    <property type="project" value="InterPro"/>
</dbReference>
<dbReference type="Gene3D" id="3.40.50.2000">
    <property type="entry name" value="Glycogen Phosphorylase B"/>
    <property type="match status" value="1"/>
</dbReference>
<protein>
    <recommendedName>
        <fullName evidence="1">Glycosyl transferase family 28 C-terminal domain-containing protein</fullName>
    </recommendedName>
</protein>
<dbReference type="Pfam" id="PF04101">
    <property type="entry name" value="Glyco_tran_28_C"/>
    <property type="match status" value="1"/>
</dbReference>
<dbReference type="RefSeq" id="WP_054961779.1">
    <property type="nucleotide sequence ID" value="NZ_LLEI02000043.1"/>
</dbReference>
<dbReference type="Proteomes" id="UP000078406">
    <property type="component" value="Unassembled WGS sequence"/>
</dbReference>
<evidence type="ECO:0000313" key="3">
    <source>
        <dbReference type="Proteomes" id="UP000078406"/>
    </source>
</evidence>
<name>A0A177XXE7_9VIBR</name>
<evidence type="ECO:0000313" key="2">
    <source>
        <dbReference type="EMBL" id="OAJ93274.1"/>
    </source>
</evidence>
<evidence type="ECO:0000259" key="1">
    <source>
        <dbReference type="Pfam" id="PF04101"/>
    </source>
</evidence>
<sequence length="393" mass="44125">MKKLLFYSHDSYGLGNIRRMVAIANELVSRHSDLYILLITGSPMLHAFRTHPQIDYVKLPCLQRSKSGRYSAKLACYSAEQLVQSRSAVIHQIVASYKPDLLLVDKKPEGLNGELKQTLLFLSSQHKSPRCVLLLRDILDSPQVTQHIWQKNGYYQLVEKYYDQVLVVGEQKIFDVTAEYRFPSSIAQKTQFCGYLQRTEQPDERNQVQNGLASTDRKLIVAAAGGGDDGSLVLTTYLQALAQSAWGHQVNTVVFYGPEMNDAGVEQLRHLASSMPHVTLLEFTPHFISYLSAADLVVAMGGYNTICEILSVKKPAIIVPRVTPVAEQLLRAQCFSRLEIFECIHPNELTPSVLGKKIANKLFSQEALLPFPDKIHLNGMEKLDRLLVAQKTN</sequence>
<dbReference type="PANTHER" id="PTHR21015:SF28">
    <property type="entry name" value="SLL1722 PROTEIN"/>
    <property type="match status" value="1"/>
</dbReference>
<dbReference type="EMBL" id="LLEI02000043">
    <property type="protein sequence ID" value="OAJ93274.1"/>
    <property type="molecule type" value="Genomic_DNA"/>
</dbReference>
<dbReference type="SUPFAM" id="SSF53756">
    <property type="entry name" value="UDP-Glycosyltransferase/glycogen phosphorylase"/>
    <property type="match status" value="1"/>
</dbReference>
<dbReference type="InterPro" id="IPR007235">
    <property type="entry name" value="Glyco_trans_28_C"/>
</dbReference>
<dbReference type="PANTHER" id="PTHR21015">
    <property type="entry name" value="UDP-N-ACETYLGLUCOSAMINE--N-ACETYLMURAMYL-(PENTAPEPTIDE) PYROPHOSPHORYL-UNDECAPRENOL N-ACETYLGLUCOSAMINE TRANSFERASE 1"/>
    <property type="match status" value="1"/>
</dbReference>